<feature type="transmembrane region" description="Helical" evidence="6">
    <location>
        <begin position="38"/>
        <end position="61"/>
    </location>
</feature>
<dbReference type="PANTHER" id="PTHR30250:SF31">
    <property type="entry name" value="INNER MEMBRANE PROTEIN YGHQ"/>
    <property type="match status" value="1"/>
</dbReference>
<keyword evidence="3 6" id="KW-0812">Transmembrane</keyword>
<evidence type="ECO:0000256" key="5">
    <source>
        <dbReference type="ARBA" id="ARBA00023136"/>
    </source>
</evidence>
<comment type="caution">
    <text evidence="7">The sequence shown here is derived from an EMBL/GenBank/DDBJ whole genome shotgun (WGS) entry which is preliminary data.</text>
</comment>
<evidence type="ECO:0000256" key="6">
    <source>
        <dbReference type="SAM" id="Phobius"/>
    </source>
</evidence>
<keyword evidence="4 6" id="KW-1133">Transmembrane helix</keyword>
<feature type="transmembrane region" description="Helical" evidence="6">
    <location>
        <begin position="316"/>
        <end position="339"/>
    </location>
</feature>
<dbReference type="RefSeq" id="WP_175423550.1">
    <property type="nucleotide sequence ID" value="NZ_CP040709.1"/>
</dbReference>
<evidence type="ECO:0000313" key="7">
    <source>
        <dbReference type="EMBL" id="MBB5204470.1"/>
    </source>
</evidence>
<feature type="transmembrane region" description="Helical" evidence="6">
    <location>
        <begin position="407"/>
        <end position="424"/>
    </location>
</feature>
<feature type="transmembrane region" description="Helical" evidence="6">
    <location>
        <begin position="82"/>
        <end position="104"/>
    </location>
</feature>
<sequence>MIRDTLLYLGVRALNGIMALSTLAIMTRVLSPSEYGQYALGVSVVSSGGAVLLQWLSTAYSRFHSDQEGRADSALVSTTLQIWRALALALGVLASIAAAFGPHLGVSPTYVLAVGAGIVTMSLFTLQLQFASARAEPLRYGRLTVIRGASFIGLAAPICYLFPDATLAMLAFALAAFLACLLSGLPAWPRAPINGGLARQLFSYGTPQMLTFFCIALLDTGDRFIIASWHGTAAVAAYAAGSDLGQQTLGVLLGVVYLSGFSRAVRAWEQEEHSNVKQILQTMATAQLMMAGAACAVVFGLAPSLASLVFGGNLAAQAALIMPWIALATALAAIRGYLLDIPFQLQKRPGIPLRIIAFMALLNWSGNLYLVPNYGALGAAKVAAFVMLVGLLISYGLGRKAGLTPALGLDALKVLVCTAVTTQMHEVVSPAQAPTLGFLSLTVQAIAGCLLFVLLALLLNVGQLRRQVFDRLQRRML</sequence>
<protein>
    <submittedName>
        <fullName evidence="7">O-antigen/teichoic acid export membrane protein</fullName>
    </submittedName>
</protein>
<evidence type="ECO:0000256" key="4">
    <source>
        <dbReference type="ARBA" id="ARBA00022989"/>
    </source>
</evidence>
<proteinExistence type="predicted"/>
<gene>
    <name evidence="7" type="ORF">HNQ51_001784</name>
</gene>
<dbReference type="Pfam" id="PF13440">
    <property type="entry name" value="Polysacc_synt_3"/>
    <property type="match status" value="1"/>
</dbReference>
<reference evidence="7 8" key="1">
    <citation type="submission" date="2020-08" db="EMBL/GenBank/DDBJ databases">
        <title>Genomic Encyclopedia of Type Strains, Phase IV (KMG-IV): sequencing the most valuable type-strain genomes for metagenomic binning, comparative biology and taxonomic classification.</title>
        <authorList>
            <person name="Goeker M."/>
        </authorList>
    </citation>
    <scope>NUCLEOTIDE SEQUENCE [LARGE SCALE GENOMIC DNA]</scope>
    <source>
        <strain evidence="7 8">DSM 23958</strain>
    </source>
</reference>
<evidence type="ECO:0000256" key="3">
    <source>
        <dbReference type="ARBA" id="ARBA00022692"/>
    </source>
</evidence>
<keyword evidence="8" id="KW-1185">Reference proteome</keyword>
<feature type="transmembrane region" description="Helical" evidence="6">
    <location>
        <begin position="143"/>
        <end position="163"/>
    </location>
</feature>
<dbReference type="PANTHER" id="PTHR30250">
    <property type="entry name" value="PST FAMILY PREDICTED COLANIC ACID TRANSPORTER"/>
    <property type="match status" value="1"/>
</dbReference>
<accession>A0A840S7P8</accession>
<keyword evidence="5 6" id="KW-0472">Membrane</keyword>
<organism evidence="7 8">
    <name type="scientific">Inhella inkyongensis</name>
    <dbReference type="NCBI Taxonomy" id="392593"/>
    <lineage>
        <taxon>Bacteria</taxon>
        <taxon>Pseudomonadati</taxon>
        <taxon>Pseudomonadota</taxon>
        <taxon>Betaproteobacteria</taxon>
        <taxon>Burkholderiales</taxon>
        <taxon>Sphaerotilaceae</taxon>
        <taxon>Inhella</taxon>
    </lineage>
</organism>
<evidence type="ECO:0000256" key="1">
    <source>
        <dbReference type="ARBA" id="ARBA00004651"/>
    </source>
</evidence>
<dbReference type="AlphaFoldDB" id="A0A840S7P8"/>
<dbReference type="Proteomes" id="UP000554837">
    <property type="component" value="Unassembled WGS sequence"/>
</dbReference>
<dbReference type="InterPro" id="IPR050833">
    <property type="entry name" value="Poly_Biosynth_Transport"/>
</dbReference>
<dbReference type="GO" id="GO:0005886">
    <property type="term" value="C:plasma membrane"/>
    <property type="evidence" value="ECO:0007669"/>
    <property type="project" value="UniProtKB-SubCell"/>
</dbReference>
<feature type="transmembrane region" description="Helical" evidence="6">
    <location>
        <begin position="7"/>
        <end position="26"/>
    </location>
</feature>
<keyword evidence="2" id="KW-1003">Cell membrane</keyword>
<name>A0A840S7P8_9BURK</name>
<evidence type="ECO:0000256" key="2">
    <source>
        <dbReference type="ARBA" id="ARBA00022475"/>
    </source>
</evidence>
<feature type="transmembrane region" description="Helical" evidence="6">
    <location>
        <begin position="376"/>
        <end position="395"/>
    </location>
</feature>
<feature type="transmembrane region" description="Helical" evidence="6">
    <location>
        <begin position="351"/>
        <end position="370"/>
    </location>
</feature>
<comment type="subcellular location">
    <subcellularLocation>
        <location evidence="1">Cell membrane</location>
        <topology evidence="1">Multi-pass membrane protein</topology>
    </subcellularLocation>
</comment>
<feature type="transmembrane region" description="Helical" evidence="6">
    <location>
        <begin position="110"/>
        <end position="131"/>
    </location>
</feature>
<feature type="transmembrane region" description="Helical" evidence="6">
    <location>
        <begin position="169"/>
        <end position="188"/>
    </location>
</feature>
<dbReference type="EMBL" id="JACHHO010000002">
    <property type="protein sequence ID" value="MBB5204470.1"/>
    <property type="molecule type" value="Genomic_DNA"/>
</dbReference>
<feature type="transmembrane region" description="Helical" evidence="6">
    <location>
        <begin position="436"/>
        <end position="461"/>
    </location>
</feature>
<evidence type="ECO:0000313" key="8">
    <source>
        <dbReference type="Proteomes" id="UP000554837"/>
    </source>
</evidence>
<feature type="transmembrane region" description="Helical" evidence="6">
    <location>
        <begin position="288"/>
        <end position="310"/>
    </location>
</feature>